<organism evidence="2 3">
    <name type="scientific">Legionella pneumophila subsp. pascullei</name>
    <dbReference type="NCBI Taxonomy" id="91890"/>
    <lineage>
        <taxon>Bacteria</taxon>
        <taxon>Pseudomonadati</taxon>
        <taxon>Pseudomonadota</taxon>
        <taxon>Gammaproteobacteria</taxon>
        <taxon>Legionellales</taxon>
        <taxon>Legionellaceae</taxon>
        <taxon>Legionella</taxon>
    </lineage>
</organism>
<feature type="chain" id="PRO_5044004861" description="Outer membrane protein beta-barrel domain-containing protein" evidence="1">
    <location>
        <begin position="20"/>
        <end position="209"/>
    </location>
</feature>
<sequence length="209" mass="22541">MKIHYLFLGLALFSPLTQASNCFDCKGLRFGISGSTGATQYQHAYAHDGQSVLGRLSLEAQYDVSEMLSTGLEIGVQNGNTMRLDTPKPTLDVLGGEPVGIVIKPMIDALLTLKVTPFDNPGVFGFVKGGLAYRQLQVDRNEVNDLAKTSAELQVGLGYGMSDNSAFFLGYQHVFGSNPNYQVNPLIETGYIEGIPSQDAILLGLSIVF</sequence>
<dbReference type="SUPFAM" id="SSF56925">
    <property type="entry name" value="OMPA-like"/>
    <property type="match status" value="1"/>
</dbReference>
<feature type="signal peptide" evidence="1">
    <location>
        <begin position="1"/>
        <end position="19"/>
    </location>
</feature>
<dbReference type="RefSeq" id="WP_027222696.1">
    <property type="nucleotide sequence ID" value="NZ_CAAAIJ010000002.1"/>
</dbReference>
<protein>
    <recommendedName>
        <fullName evidence="4">Outer membrane protein beta-barrel domain-containing protein</fullName>
    </recommendedName>
</protein>
<evidence type="ECO:0000256" key="1">
    <source>
        <dbReference type="SAM" id="SignalP"/>
    </source>
</evidence>
<evidence type="ECO:0000313" key="2">
    <source>
        <dbReference type="EMBL" id="SQG91429.1"/>
    </source>
</evidence>
<name>A0AAX2J1Q1_LEGPN</name>
<dbReference type="Proteomes" id="UP000249566">
    <property type="component" value="Chromosome 1"/>
</dbReference>
<evidence type="ECO:0000313" key="3">
    <source>
        <dbReference type="Proteomes" id="UP000249566"/>
    </source>
</evidence>
<keyword evidence="1" id="KW-0732">Signal</keyword>
<reference evidence="2 3" key="1">
    <citation type="submission" date="2018-06" db="EMBL/GenBank/DDBJ databases">
        <authorList>
            <consortium name="Pathogen Informatics"/>
            <person name="Doyle S."/>
        </authorList>
    </citation>
    <scope>NUCLEOTIDE SEQUENCE [LARGE SCALE GENOMIC DNA]</scope>
    <source>
        <strain evidence="2 3">NCTC12272</strain>
    </source>
</reference>
<dbReference type="AlphaFoldDB" id="A0AAX2J1Q1"/>
<evidence type="ECO:0008006" key="4">
    <source>
        <dbReference type="Google" id="ProtNLM"/>
    </source>
</evidence>
<proteinExistence type="predicted"/>
<gene>
    <name evidence="2" type="ORF">NCTC12272_02643</name>
</gene>
<accession>A0AAX2J1Q1</accession>
<dbReference type="InterPro" id="IPR011250">
    <property type="entry name" value="OMP/PagP_B-barrel"/>
</dbReference>
<dbReference type="EMBL" id="LS483412">
    <property type="protein sequence ID" value="SQG91429.1"/>
    <property type="molecule type" value="Genomic_DNA"/>
</dbReference>